<evidence type="ECO:0000313" key="1">
    <source>
        <dbReference type="EMBL" id="HIX75225.1"/>
    </source>
</evidence>
<reference evidence="1" key="1">
    <citation type="journal article" date="2021" name="PeerJ">
        <title>Extensive microbial diversity within the chicken gut microbiome revealed by metagenomics and culture.</title>
        <authorList>
            <person name="Gilroy R."/>
            <person name="Ravi A."/>
            <person name="Getino M."/>
            <person name="Pursley I."/>
            <person name="Horton D.L."/>
            <person name="Alikhan N.F."/>
            <person name="Baker D."/>
            <person name="Gharbi K."/>
            <person name="Hall N."/>
            <person name="Watson M."/>
            <person name="Adriaenssens E.M."/>
            <person name="Foster-Nyarko E."/>
            <person name="Jarju S."/>
            <person name="Secka A."/>
            <person name="Antonio M."/>
            <person name="Oren A."/>
            <person name="Chaudhuri R.R."/>
            <person name="La Ragione R."/>
            <person name="Hildebrand F."/>
            <person name="Pallen M.J."/>
        </authorList>
    </citation>
    <scope>NUCLEOTIDE SEQUENCE</scope>
    <source>
        <strain evidence="1">ChiGjej6B6-14162</strain>
    </source>
</reference>
<sequence length="98" mass="11484">MGQLAFLKMFLLVSIPTDINDNRRHVHIFKKGGRHLHSLAKIWIEREGKKCVEIAESQLSAKDNEMLIKAIDKHWEFINSQISKTFRGEKTRIKNIEK</sequence>
<protein>
    <recommendedName>
        <fullName evidence="3">DUF4160 domain-containing protein</fullName>
    </recommendedName>
</protein>
<organism evidence="1 2">
    <name type="scientific">Candidatus Parabacteroides intestinipullorum</name>
    <dbReference type="NCBI Taxonomy" id="2838723"/>
    <lineage>
        <taxon>Bacteria</taxon>
        <taxon>Pseudomonadati</taxon>
        <taxon>Bacteroidota</taxon>
        <taxon>Bacteroidia</taxon>
        <taxon>Bacteroidales</taxon>
        <taxon>Tannerellaceae</taxon>
        <taxon>Parabacteroides</taxon>
    </lineage>
</organism>
<proteinExistence type="predicted"/>
<dbReference type="EMBL" id="DXEL01000064">
    <property type="protein sequence ID" value="HIX75225.1"/>
    <property type="molecule type" value="Genomic_DNA"/>
</dbReference>
<dbReference type="Proteomes" id="UP000886740">
    <property type="component" value="Unassembled WGS sequence"/>
</dbReference>
<evidence type="ECO:0000313" key="2">
    <source>
        <dbReference type="Proteomes" id="UP000886740"/>
    </source>
</evidence>
<evidence type="ECO:0008006" key="3">
    <source>
        <dbReference type="Google" id="ProtNLM"/>
    </source>
</evidence>
<gene>
    <name evidence="1" type="ORF">H9977_09380</name>
</gene>
<accession>A0A9D1X9S2</accession>
<reference evidence="1" key="2">
    <citation type="submission" date="2021-04" db="EMBL/GenBank/DDBJ databases">
        <authorList>
            <person name="Gilroy R."/>
        </authorList>
    </citation>
    <scope>NUCLEOTIDE SEQUENCE</scope>
    <source>
        <strain evidence="1">ChiGjej6B6-14162</strain>
    </source>
</reference>
<comment type="caution">
    <text evidence="1">The sequence shown here is derived from an EMBL/GenBank/DDBJ whole genome shotgun (WGS) entry which is preliminary data.</text>
</comment>
<dbReference type="AlphaFoldDB" id="A0A9D1X9S2"/>
<name>A0A9D1X9S2_9BACT</name>